<comment type="caution">
    <text evidence="3">The sequence shown here is derived from an EMBL/GenBank/DDBJ whole genome shotgun (WGS) entry which is preliminary data.</text>
</comment>
<gene>
    <name evidence="3" type="ORF">BJ878DRAFT_579544</name>
</gene>
<dbReference type="Gene3D" id="2.60.120.200">
    <property type="match status" value="1"/>
</dbReference>
<dbReference type="InterPro" id="IPR048955">
    <property type="entry name" value="Cip1-like_core"/>
</dbReference>
<evidence type="ECO:0000259" key="2">
    <source>
        <dbReference type="Pfam" id="PF21340"/>
    </source>
</evidence>
<evidence type="ECO:0000256" key="1">
    <source>
        <dbReference type="SAM" id="SignalP"/>
    </source>
</evidence>
<evidence type="ECO:0000313" key="4">
    <source>
        <dbReference type="Proteomes" id="UP000887226"/>
    </source>
</evidence>
<keyword evidence="4" id="KW-1185">Reference proteome</keyword>
<dbReference type="AlphaFoldDB" id="A0A9P7ZC92"/>
<dbReference type="OrthoDB" id="5313668at2759"/>
<name>A0A9P7ZC92_9HELO</name>
<feature type="signal peptide" evidence="1">
    <location>
        <begin position="1"/>
        <end position="23"/>
    </location>
</feature>
<reference evidence="3" key="1">
    <citation type="journal article" date="2021" name="IMA Fungus">
        <title>Genomic characterization of three marine fungi, including Emericellopsis atlantica sp. nov. with signatures of a generalist lifestyle and marine biomass degradation.</title>
        <authorList>
            <person name="Hagestad O.C."/>
            <person name="Hou L."/>
            <person name="Andersen J.H."/>
            <person name="Hansen E.H."/>
            <person name="Altermark B."/>
            <person name="Li C."/>
            <person name="Kuhnert E."/>
            <person name="Cox R.J."/>
            <person name="Crous P.W."/>
            <person name="Spatafora J.W."/>
            <person name="Lail K."/>
            <person name="Amirebrahimi M."/>
            <person name="Lipzen A."/>
            <person name="Pangilinan J."/>
            <person name="Andreopoulos W."/>
            <person name="Hayes R.D."/>
            <person name="Ng V."/>
            <person name="Grigoriev I.V."/>
            <person name="Jackson S.A."/>
            <person name="Sutton T.D.S."/>
            <person name="Dobson A.D.W."/>
            <person name="Rama T."/>
        </authorList>
    </citation>
    <scope>NUCLEOTIDE SEQUENCE</scope>
    <source>
        <strain evidence="3">TRa3180A</strain>
    </source>
</reference>
<protein>
    <recommendedName>
        <fullName evidence="2">Cip1-like core domain-containing protein</fullName>
    </recommendedName>
</protein>
<dbReference type="Proteomes" id="UP000887226">
    <property type="component" value="Unassembled WGS sequence"/>
</dbReference>
<feature type="domain" description="Cip1-like core" evidence="2">
    <location>
        <begin position="35"/>
        <end position="210"/>
    </location>
</feature>
<evidence type="ECO:0000313" key="3">
    <source>
        <dbReference type="EMBL" id="KAG9249251.1"/>
    </source>
</evidence>
<organism evidence="3 4">
    <name type="scientific">Calycina marina</name>
    <dbReference type="NCBI Taxonomy" id="1763456"/>
    <lineage>
        <taxon>Eukaryota</taxon>
        <taxon>Fungi</taxon>
        <taxon>Dikarya</taxon>
        <taxon>Ascomycota</taxon>
        <taxon>Pezizomycotina</taxon>
        <taxon>Leotiomycetes</taxon>
        <taxon>Helotiales</taxon>
        <taxon>Pezizellaceae</taxon>
        <taxon>Calycina</taxon>
    </lineage>
</organism>
<feature type="chain" id="PRO_5040291628" description="Cip1-like core domain-containing protein" evidence="1">
    <location>
        <begin position="24"/>
        <end position="214"/>
    </location>
</feature>
<dbReference type="EMBL" id="MU253737">
    <property type="protein sequence ID" value="KAG9249251.1"/>
    <property type="molecule type" value="Genomic_DNA"/>
</dbReference>
<accession>A0A9P7ZC92</accession>
<sequence length="214" mass="23159">MLRQISFLPIALTLSSVAQVSEGFENGWDQAAWPNSIRVDGAGGYCGHDFVGTIKVPSSGDVYVRTYLKVTKALTASHVPFITIPDSAQGTNKHLRIGNQSSILMYNRESNDAALPDLSPQGIATSATLTVNEWQCFEYHLSTDGTVETWLNNSTVAGLTVVGGVTNLNDAQRSRSTIVTGLITAVYFGWESYDSDVNTFWFDHIVIASTCIGS</sequence>
<keyword evidence="1" id="KW-0732">Signal</keyword>
<proteinExistence type="predicted"/>
<dbReference type="Pfam" id="PF21340">
    <property type="entry name" value="Polysacc_lyase-like"/>
    <property type="match status" value="1"/>
</dbReference>